<keyword evidence="3" id="KW-1185">Reference proteome</keyword>
<gene>
    <name evidence="2" type="ORF">T190423A01A_10799</name>
</gene>
<dbReference type="Proteomes" id="UP001497527">
    <property type="component" value="Unassembled WGS sequence"/>
</dbReference>
<comment type="caution">
    <text evidence="2">The sequence shown here is derived from an EMBL/GenBank/DDBJ whole genome shotgun (WGS) entry which is preliminary data.</text>
</comment>
<proteinExistence type="predicted"/>
<protein>
    <submittedName>
        <fullName evidence="2">Uncharacterized protein</fullName>
    </submittedName>
</protein>
<evidence type="ECO:0000313" key="3">
    <source>
        <dbReference type="Proteomes" id="UP001497527"/>
    </source>
</evidence>
<keyword evidence="1" id="KW-0812">Transmembrane</keyword>
<keyword evidence="1" id="KW-1133">Transmembrane helix</keyword>
<keyword evidence="1" id="KW-0472">Membrane</keyword>
<evidence type="ECO:0000313" key="2">
    <source>
        <dbReference type="EMBL" id="CAL2102236.1"/>
    </source>
</evidence>
<dbReference type="EMBL" id="CAXJIO010000010">
    <property type="protein sequence ID" value="CAL2102236.1"/>
    <property type="molecule type" value="Genomic_DNA"/>
</dbReference>
<name>A0ABM9P9H4_9FLAO</name>
<sequence>MKNKLKVFIKEMIPVLLGVLIALWINNWNDSRKDKNYIKNFYTSLKKEFNETNREINNKISSQKMLVDSLSFYSNNEKLTLINVITKAGGINGPRIKLNYWKALSNSKIDLISYDKLSLLADIEDGNNLLIYKRDKIIDFVYANLTATSAKEKRILKLMMEELLRTQTSVQKDILTILNE</sequence>
<accession>A0ABM9P9H4</accession>
<evidence type="ECO:0000256" key="1">
    <source>
        <dbReference type="SAM" id="Phobius"/>
    </source>
</evidence>
<dbReference type="RefSeq" id="WP_348716676.1">
    <property type="nucleotide sequence ID" value="NZ_CAXJIO010000010.1"/>
</dbReference>
<organism evidence="2 3">
    <name type="scientific">Tenacibaculum polynesiense</name>
    <dbReference type="NCBI Taxonomy" id="3137857"/>
    <lineage>
        <taxon>Bacteria</taxon>
        <taxon>Pseudomonadati</taxon>
        <taxon>Bacteroidota</taxon>
        <taxon>Flavobacteriia</taxon>
        <taxon>Flavobacteriales</taxon>
        <taxon>Flavobacteriaceae</taxon>
        <taxon>Tenacibaculum</taxon>
    </lineage>
</organism>
<feature type="transmembrane region" description="Helical" evidence="1">
    <location>
        <begin position="7"/>
        <end position="25"/>
    </location>
</feature>
<reference evidence="2 3" key="1">
    <citation type="submission" date="2024-05" db="EMBL/GenBank/DDBJ databases">
        <authorList>
            <person name="Duchaud E."/>
        </authorList>
    </citation>
    <scope>NUCLEOTIDE SEQUENCE [LARGE SCALE GENOMIC DNA]</scope>
    <source>
        <strain evidence="2">Ena-SAMPLE-TAB-13-05-2024-13:56:06:370-140308</strain>
    </source>
</reference>